<accession>A0A182FFK5</accession>
<dbReference type="AlphaFoldDB" id="A0A182FFK5"/>
<dbReference type="Gene3D" id="2.10.25.10">
    <property type="entry name" value="Laminin"/>
    <property type="match status" value="1"/>
</dbReference>
<dbReference type="CDD" id="cd19941">
    <property type="entry name" value="TIL"/>
    <property type="match status" value="1"/>
</dbReference>
<dbReference type="VEuPathDB" id="VectorBase:AALB005297"/>
<reference evidence="2" key="2">
    <citation type="submission" date="2022-08" db="UniProtKB">
        <authorList>
            <consortium name="EnsemblMetazoa"/>
        </authorList>
    </citation>
    <scope>IDENTIFICATION</scope>
    <source>
        <strain evidence="2">STECLA/ALBI9_A</strain>
    </source>
</reference>
<dbReference type="InterPro" id="IPR002919">
    <property type="entry name" value="TIL_dom"/>
</dbReference>
<dbReference type="Proteomes" id="UP000069272">
    <property type="component" value="Chromosome 3L"/>
</dbReference>
<reference evidence="2 3" key="1">
    <citation type="journal article" date="2017" name="G3 (Bethesda)">
        <title>The Physical Genome Mapping of Anopheles albimanus Corrected Scaffold Misassemblies and Identified Interarm Rearrangements in Genus Anopheles.</title>
        <authorList>
            <person name="Artemov G.N."/>
            <person name="Peery A.N."/>
            <person name="Jiang X."/>
            <person name="Tu Z."/>
            <person name="Stegniy V.N."/>
            <person name="Sharakhova M.V."/>
            <person name="Sharakhov I.V."/>
        </authorList>
    </citation>
    <scope>NUCLEOTIDE SEQUENCE [LARGE SCALE GENOMIC DNA]</scope>
    <source>
        <strain evidence="2 3">ALBI9_A</strain>
    </source>
</reference>
<proteinExistence type="predicted"/>
<evidence type="ECO:0000313" key="3">
    <source>
        <dbReference type="Proteomes" id="UP000069272"/>
    </source>
</evidence>
<organism evidence="2 3">
    <name type="scientific">Anopheles albimanus</name>
    <name type="common">New world malaria mosquito</name>
    <dbReference type="NCBI Taxonomy" id="7167"/>
    <lineage>
        <taxon>Eukaryota</taxon>
        <taxon>Metazoa</taxon>
        <taxon>Ecdysozoa</taxon>
        <taxon>Arthropoda</taxon>
        <taxon>Hexapoda</taxon>
        <taxon>Insecta</taxon>
        <taxon>Pterygota</taxon>
        <taxon>Neoptera</taxon>
        <taxon>Endopterygota</taxon>
        <taxon>Diptera</taxon>
        <taxon>Nematocera</taxon>
        <taxon>Culicoidea</taxon>
        <taxon>Culicidae</taxon>
        <taxon>Anophelinae</taxon>
        <taxon>Anopheles</taxon>
    </lineage>
</organism>
<dbReference type="InterPro" id="IPR036084">
    <property type="entry name" value="Ser_inhib-like_sf"/>
</dbReference>
<keyword evidence="3" id="KW-1185">Reference proteome</keyword>
<dbReference type="EnsemblMetazoa" id="AALB005297-RA">
    <property type="protein sequence ID" value="AALB005297-PA"/>
    <property type="gene ID" value="AALB005297"/>
</dbReference>
<dbReference type="Pfam" id="PF01826">
    <property type="entry name" value="TIL"/>
    <property type="match status" value="1"/>
</dbReference>
<feature type="domain" description="TIL" evidence="1">
    <location>
        <begin position="40"/>
        <end position="95"/>
    </location>
</feature>
<evidence type="ECO:0000313" key="2">
    <source>
        <dbReference type="EnsemblMetazoa" id="AALB005297-PA"/>
    </source>
</evidence>
<sequence>MPLYSGKVLLVLALVGLCCLELTAGQGIRTKAETTNSCPGPNEQYTDCGPVCGDRMCSNARDSSVPCLKSCGSGCYCNPGYARNKAYICIAAYLCASFG</sequence>
<protein>
    <recommendedName>
        <fullName evidence="1">TIL domain-containing protein</fullName>
    </recommendedName>
</protein>
<dbReference type="SUPFAM" id="SSF57567">
    <property type="entry name" value="Serine protease inhibitors"/>
    <property type="match status" value="1"/>
</dbReference>
<dbReference type="STRING" id="7167.A0A182FFK5"/>
<evidence type="ECO:0000259" key="1">
    <source>
        <dbReference type="Pfam" id="PF01826"/>
    </source>
</evidence>
<name>A0A182FFK5_ANOAL</name>